<organism evidence="2 3">
    <name type="scientific">Deinococcus knuensis</name>
    <dbReference type="NCBI Taxonomy" id="1837380"/>
    <lineage>
        <taxon>Bacteria</taxon>
        <taxon>Thermotogati</taxon>
        <taxon>Deinococcota</taxon>
        <taxon>Deinococci</taxon>
        <taxon>Deinococcales</taxon>
        <taxon>Deinococcaceae</taxon>
        <taxon>Deinococcus</taxon>
    </lineage>
</organism>
<comment type="caution">
    <text evidence="2">The sequence shown here is derived from an EMBL/GenBank/DDBJ whole genome shotgun (WGS) entry which is preliminary data.</text>
</comment>
<keyword evidence="3" id="KW-1185">Reference proteome</keyword>
<dbReference type="EMBL" id="BMQO01000001">
    <property type="protein sequence ID" value="GGS14586.1"/>
    <property type="molecule type" value="Genomic_DNA"/>
</dbReference>
<reference evidence="3" key="1">
    <citation type="journal article" date="2019" name="Int. J. Syst. Evol. Microbiol.">
        <title>The Global Catalogue of Microorganisms (GCM) 10K type strain sequencing project: providing services to taxonomists for standard genome sequencing and annotation.</title>
        <authorList>
            <consortium name="The Broad Institute Genomics Platform"/>
            <consortium name="The Broad Institute Genome Sequencing Center for Infectious Disease"/>
            <person name="Wu L."/>
            <person name="Ma J."/>
        </authorList>
    </citation>
    <scope>NUCLEOTIDE SEQUENCE [LARGE SCALE GENOMIC DNA]</scope>
    <source>
        <strain evidence="3">JCM 31406</strain>
    </source>
</reference>
<accession>A0ABQ2SEG6</accession>
<evidence type="ECO:0000256" key="1">
    <source>
        <dbReference type="SAM" id="MobiDB-lite"/>
    </source>
</evidence>
<protein>
    <submittedName>
        <fullName evidence="2">Uncharacterized protein</fullName>
    </submittedName>
</protein>
<proteinExistence type="predicted"/>
<dbReference type="Proteomes" id="UP000620633">
    <property type="component" value="Unassembled WGS sequence"/>
</dbReference>
<feature type="region of interest" description="Disordered" evidence="1">
    <location>
        <begin position="276"/>
        <end position="295"/>
    </location>
</feature>
<gene>
    <name evidence="2" type="ORF">GCM10008961_02310</name>
</gene>
<dbReference type="RefSeq" id="WP_189098330.1">
    <property type="nucleotide sequence ID" value="NZ_BMQO01000001.1"/>
</dbReference>
<feature type="compositionally biased region" description="Pro residues" evidence="1">
    <location>
        <begin position="283"/>
        <end position="295"/>
    </location>
</feature>
<evidence type="ECO:0000313" key="2">
    <source>
        <dbReference type="EMBL" id="GGS14586.1"/>
    </source>
</evidence>
<name>A0ABQ2SEG6_9DEIO</name>
<evidence type="ECO:0000313" key="3">
    <source>
        <dbReference type="Proteomes" id="UP000620633"/>
    </source>
</evidence>
<sequence length="295" mass="34068">MTPDYLPNTFPGPKWARVVQAVTWAEYGLNEEGRITEKSVRGPVIVWGRDSGEGEDLPRLEAPTPSPLELETARLNMRPHFLAFVRAAHGKVRHSVRWKTGQSLRKKMYASCRIDYIYRFSGMSQEKIYYELSKIYNQASRIKRIRQEERSLGIGKNKERILYCIAEDYGLLHLAPREVLKIVNSIVNSARCGNLDINLPIVSNYNRPGVRQGRKLSILEIMRFCLYNFNAFQKIVQKLKFNTLSRTIVLRELIRAAFRAHLARRVRPVSRRSRLPRPLYARPRPPSCPLAPPVA</sequence>